<reference evidence="1" key="1">
    <citation type="journal article" date="2021" name="Proc. Natl. Acad. Sci. U.S.A.">
        <title>A Catalog of Tens of Thousands of Viruses from Human Metagenomes Reveals Hidden Associations with Chronic Diseases.</title>
        <authorList>
            <person name="Tisza M.J."/>
            <person name="Buck C.B."/>
        </authorList>
    </citation>
    <scope>NUCLEOTIDE SEQUENCE</scope>
    <source>
        <strain evidence="1">CtRiO19</strain>
    </source>
</reference>
<protein>
    <submittedName>
        <fullName evidence="1">Uncharacterized protein</fullName>
    </submittedName>
</protein>
<sequence length="103" mass="12262">MILRDFIKVYVYEYSIKNDYGEMTKEWKYKGTDYLNMQQDINELDRKSTGEVDYEIYKGRTDKNTIIEKGNGISLERADKPKYKVLTKNKIGNCTTLRMEKIQ</sequence>
<accession>A0A8S5LXC7</accession>
<organism evidence="1">
    <name type="scientific">Siphoviridae sp. ctRiO19</name>
    <dbReference type="NCBI Taxonomy" id="2826337"/>
    <lineage>
        <taxon>Viruses</taxon>
        <taxon>Duplodnaviria</taxon>
        <taxon>Heunggongvirae</taxon>
        <taxon>Uroviricota</taxon>
        <taxon>Caudoviricetes</taxon>
    </lineage>
</organism>
<proteinExistence type="predicted"/>
<evidence type="ECO:0000313" key="1">
    <source>
        <dbReference type="EMBL" id="DAD74459.1"/>
    </source>
</evidence>
<dbReference type="EMBL" id="BK014760">
    <property type="protein sequence ID" value="DAD74459.1"/>
    <property type="molecule type" value="Genomic_DNA"/>
</dbReference>
<name>A0A8S5LXC7_9CAUD</name>